<dbReference type="InterPro" id="IPR000209">
    <property type="entry name" value="Peptidase_S8/S53_dom"/>
</dbReference>
<feature type="active site" description="Charge relay system" evidence="4 5">
    <location>
        <position position="198"/>
    </location>
</feature>
<dbReference type="InterPro" id="IPR036852">
    <property type="entry name" value="Peptidase_S8/S53_dom_sf"/>
</dbReference>
<keyword evidence="2 5" id="KW-0378">Hydrolase</keyword>
<keyword evidence="1 5" id="KW-0645">Protease</keyword>
<accession>A0A6V8L3T5</accession>
<evidence type="ECO:0000313" key="9">
    <source>
        <dbReference type="EMBL" id="GFJ90844.1"/>
    </source>
</evidence>
<feature type="active site" description="Charge relay system" evidence="4 5">
    <location>
        <position position="274"/>
    </location>
</feature>
<dbReference type="SUPFAM" id="SSF52743">
    <property type="entry name" value="Subtilisin-like"/>
    <property type="match status" value="1"/>
</dbReference>
<keyword evidence="10" id="KW-1185">Reference proteome</keyword>
<feature type="active site" description="Charge relay system" evidence="4 5">
    <location>
        <position position="591"/>
    </location>
</feature>
<evidence type="ECO:0000256" key="2">
    <source>
        <dbReference type="ARBA" id="ARBA00022801"/>
    </source>
</evidence>
<proteinExistence type="inferred from homology"/>
<dbReference type="InterPro" id="IPR023828">
    <property type="entry name" value="Peptidase_S8_Ser-AS"/>
</dbReference>
<dbReference type="InterPro" id="IPR041469">
    <property type="entry name" value="Subtilisin-like_FN3"/>
</dbReference>
<evidence type="ECO:0000256" key="5">
    <source>
        <dbReference type="PROSITE-ProRule" id="PRU01240"/>
    </source>
</evidence>
<dbReference type="Gene3D" id="3.50.30.30">
    <property type="match status" value="1"/>
</dbReference>
<gene>
    <name evidence="9" type="ORF">Prum_044860</name>
</gene>
<dbReference type="GO" id="GO:0006508">
    <property type="term" value="P:proteolysis"/>
    <property type="evidence" value="ECO:0007669"/>
    <property type="project" value="UniProtKB-KW"/>
</dbReference>
<dbReference type="Gene3D" id="3.40.50.200">
    <property type="entry name" value="Peptidase S8/S53 domain"/>
    <property type="match status" value="1"/>
</dbReference>
<name>A0A6V8L3T5_9ACTN</name>
<evidence type="ECO:0000259" key="7">
    <source>
        <dbReference type="Pfam" id="PF02225"/>
    </source>
</evidence>
<reference evidence="9 10" key="1">
    <citation type="submission" date="2020-03" db="EMBL/GenBank/DDBJ databases">
        <title>Whole genome shotgun sequence of Phytohabitans rumicis NBRC 108638.</title>
        <authorList>
            <person name="Komaki H."/>
            <person name="Tamura T."/>
        </authorList>
    </citation>
    <scope>NUCLEOTIDE SEQUENCE [LARGE SCALE GENOMIC DNA]</scope>
    <source>
        <strain evidence="9 10">NBRC 108638</strain>
    </source>
</reference>
<feature type="domain" description="Peptidase S8/S53" evidence="6">
    <location>
        <begin position="189"/>
        <end position="627"/>
    </location>
</feature>
<dbReference type="PRINTS" id="PR00723">
    <property type="entry name" value="SUBTILISIN"/>
</dbReference>
<evidence type="ECO:0000259" key="8">
    <source>
        <dbReference type="Pfam" id="PF17766"/>
    </source>
</evidence>
<dbReference type="InterPro" id="IPR045051">
    <property type="entry name" value="SBT"/>
</dbReference>
<sequence>MVVGCPGPGLRAPAQAAVGPFAATSIEPTGRVAAGAAPTSRLAETDPDLLGRAETALLPVLIKLDHDPVATYAGGVPGIAATSPSGTGRKLSRSGTERAYEDYLAAREDRFIAELAVKVPGASVRQRLRTVYGGVSATVPANKVGEVLGIDGVVAVQRDELHQPLTDASTGFIGAGAVYPRVGGDRNAGRGVIVGVIDTGAWPEHPSFADQGNLKAPPAKADGAARACDFGDNPLTKTAYTCNNKLIGGAAFLETYLARHDGEQYPTARDSGGHGTHTASTAAGNVVNSAAVFGVDRGPLQGVAPGAWLSVYKALGEAGGYGSDIARAVGQAVLDGVDVLNYSVSGGTDPYTDPVELSFLDAYAAGVFVAASAGNSGPGQATANHLAPWVTTVGASTEARSFVSTLTLKAGADKLTLKGASITSGVGAATPVVLAESVAGYGGGALCDKPADRGVFVGKIVACQRGGNARAAKGYNVVQGGAVGMVLYNPSLADVETDNHWLPTVHLADGARFKAFMAGHTSVTSTFTDGKREKGQADVLAAFSARGPGGPAIKPDLTAPGVQILAGNTPTPHAVEGGPPGELFQAIAGTSMAAPHVAGAAVLLKALHRSWTPGQIKSALMTTARTAVLKEDLKTAAGPLDRGSGRIDLVAADDPGLTFDESAERMLALGADPVGAVHLNLPSVYAPTMPGQVTTVRTARNVSGATQTYRVSVRSPARSRIAVLPSVFTLAAGRSVALKITITSTAPSAPQVGEVRLDPARPGLPTLHLPVAFTPKPGNVELTSDCAAAVVWRQRTVCTITAKNASLADAVANLTTTVDAPLTVSGVGGATKTGPRSVTRRGLTIPGARPGKPTLKPGTIAGYRPLSEYGIQPSPIGDQETLTYEVPQFVYGGRAYTSLGADANGYLVVGDATGSGGGLPGRLPDVARPNNVLAPFWTDLDGTRDEGIRVARLTDGVSSWVVMEWQVDVAGTDANRHFQVWLGANGVEDVVFAYDPAALPAAPDGKPLLVGAENADGSAGQRLPAGRTPTADLRVTSAVPATASYTVQLTGAAPGIGRVTTRMTASTVPGVSVVTSDVQVVLPPGGPTR</sequence>
<dbReference type="Proteomes" id="UP000482960">
    <property type="component" value="Unassembled WGS sequence"/>
</dbReference>
<dbReference type="RefSeq" id="WP_173078109.1">
    <property type="nucleotide sequence ID" value="NZ_BLPG01000001.1"/>
</dbReference>
<comment type="caution">
    <text evidence="9">The sequence shown here is derived from an EMBL/GenBank/DDBJ whole genome shotgun (WGS) entry which is preliminary data.</text>
</comment>
<evidence type="ECO:0000256" key="4">
    <source>
        <dbReference type="PIRSR" id="PIRSR615500-1"/>
    </source>
</evidence>
<feature type="domain" description="Subtilisin-like protease fibronectin type-III" evidence="8">
    <location>
        <begin position="679"/>
        <end position="749"/>
    </location>
</feature>
<dbReference type="CDD" id="cd04852">
    <property type="entry name" value="Peptidases_S8_3"/>
    <property type="match status" value="1"/>
</dbReference>
<dbReference type="PROSITE" id="PS00138">
    <property type="entry name" value="SUBTILASE_SER"/>
    <property type="match status" value="1"/>
</dbReference>
<dbReference type="CDD" id="cd02120">
    <property type="entry name" value="PA_subtilisin_like"/>
    <property type="match status" value="1"/>
</dbReference>
<dbReference type="Pfam" id="PF00082">
    <property type="entry name" value="Peptidase_S8"/>
    <property type="match status" value="1"/>
</dbReference>
<evidence type="ECO:0000259" key="6">
    <source>
        <dbReference type="Pfam" id="PF00082"/>
    </source>
</evidence>
<comment type="similarity">
    <text evidence="5">Belongs to the peptidase S8 family.</text>
</comment>
<dbReference type="Gene3D" id="2.60.40.2310">
    <property type="match status" value="1"/>
</dbReference>
<dbReference type="PROSITE" id="PS51892">
    <property type="entry name" value="SUBTILASE"/>
    <property type="match status" value="1"/>
</dbReference>
<evidence type="ECO:0000256" key="1">
    <source>
        <dbReference type="ARBA" id="ARBA00022670"/>
    </source>
</evidence>
<evidence type="ECO:0000256" key="3">
    <source>
        <dbReference type="ARBA" id="ARBA00022825"/>
    </source>
</evidence>
<dbReference type="GO" id="GO:0004252">
    <property type="term" value="F:serine-type endopeptidase activity"/>
    <property type="evidence" value="ECO:0007669"/>
    <property type="project" value="UniProtKB-UniRule"/>
</dbReference>
<feature type="domain" description="PA" evidence="7">
    <location>
        <begin position="443"/>
        <end position="508"/>
    </location>
</feature>
<keyword evidence="3 5" id="KW-0720">Serine protease</keyword>
<dbReference type="PANTHER" id="PTHR10795">
    <property type="entry name" value="PROPROTEIN CONVERTASE SUBTILISIN/KEXIN"/>
    <property type="match status" value="1"/>
</dbReference>
<dbReference type="InterPro" id="IPR003137">
    <property type="entry name" value="PA_domain"/>
</dbReference>
<dbReference type="InterPro" id="IPR034197">
    <property type="entry name" value="Peptidases_S8_3"/>
</dbReference>
<dbReference type="Pfam" id="PF17766">
    <property type="entry name" value="fn3_6"/>
    <property type="match status" value="1"/>
</dbReference>
<dbReference type="InterPro" id="IPR015500">
    <property type="entry name" value="Peptidase_S8_subtilisin-rel"/>
</dbReference>
<evidence type="ECO:0000313" key="10">
    <source>
        <dbReference type="Proteomes" id="UP000482960"/>
    </source>
</evidence>
<dbReference type="AlphaFoldDB" id="A0A6V8L3T5"/>
<organism evidence="9 10">
    <name type="scientific">Phytohabitans rumicis</name>
    <dbReference type="NCBI Taxonomy" id="1076125"/>
    <lineage>
        <taxon>Bacteria</taxon>
        <taxon>Bacillati</taxon>
        <taxon>Actinomycetota</taxon>
        <taxon>Actinomycetes</taxon>
        <taxon>Micromonosporales</taxon>
        <taxon>Micromonosporaceae</taxon>
    </lineage>
</organism>
<dbReference type="EMBL" id="BLPG01000001">
    <property type="protein sequence ID" value="GFJ90844.1"/>
    <property type="molecule type" value="Genomic_DNA"/>
</dbReference>
<reference evidence="9 10" key="2">
    <citation type="submission" date="2020-03" db="EMBL/GenBank/DDBJ databases">
        <authorList>
            <person name="Ichikawa N."/>
            <person name="Kimura A."/>
            <person name="Kitahashi Y."/>
            <person name="Uohara A."/>
        </authorList>
    </citation>
    <scope>NUCLEOTIDE SEQUENCE [LARGE SCALE GENOMIC DNA]</scope>
    <source>
        <strain evidence="9 10">NBRC 108638</strain>
    </source>
</reference>
<protein>
    <submittedName>
        <fullName evidence="9">Peptidase S8</fullName>
    </submittedName>
</protein>
<dbReference type="Pfam" id="PF02225">
    <property type="entry name" value="PA"/>
    <property type="match status" value="1"/>
</dbReference>